<evidence type="ECO:0000313" key="7">
    <source>
        <dbReference type="EMBL" id="AKV08927.1"/>
    </source>
</evidence>
<gene>
    <name evidence="7" type="ORF">B723_22080</name>
</gene>
<dbReference type="Proteomes" id="UP000017175">
    <property type="component" value="Chromosome"/>
</dbReference>
<organism evidence="7 8">
    <name type="scientific">Pseudomonas fluorescens NCIMB 11764</name>
    <dbReference type="NCBI Taxonomy" id="1221522"/>
    <lineage>
        <taxon>Bacteria</taxon>
        <taxon>Pseudomonadati</taxon>
        <taxon>Pseudomonadota</taxon>
        <taxon>Gammaproteobacteria</taxon>
        <taxon>Pseudomonadales</taxon>
        <taxon>Pseudomonadaceae</taxon>
        <taxon>Pseudomonas</taxon>
    </lineage>
</organism>
<dbReference type="AlphaFoldDB" id="A0A0K1QTE5"/>
<dbReference type="InterPro" id="IPR015931">
    <property type="entry name" value="Acnase/IPM_dHydase_lsu_aba_1/3"/>
</dbReference>
<dbReference type="GO" id="GO:0016829">
    <property type="term" value="F:lyase activity"/>
    <property type="evidence" value="ECO:0007669"/>
    <property type="project" value="UniProtKB-KW"/>
</dbReference>
<dbReference type="RefSeq" id="WP_017338969.1">
    <property type="nucleotide sequence ID" value="NZ_CP010945.1"/>
</dbReference>
<dbReference type="OrthoDB" id="9802769at2"/>
<dbReference type="EMBL" id="CP010945">
    <property type="protein sequence ID" value="AKV08927.1"/>
    <property type="molecule type" value="Genomic_DNA"/>
</dbReference>
<evidence type="ECO:0000256" key="1">
    <source>
        <dbReference type="ARBA" id="ARBA00011271"/>
    </source>
</evidence>
<evidence type="ECO:0000256" key="2">
    <source>
        <dbReference type="ARBA" id="ARBA00022723"/>
    </source>
</evidence>
<keyword evidence="2" id="KW-0479">Metal-binding</keyword>
<protein>
    <submittedName>
        <fullName evidence="7">3-isopropylmalate dehydratase</fullName>
    </submittedName>
</protein>
<evidence type="ECO:0000259" key="6">
    <source>
        <dbReference type="Pfam" id="PF00330"/>
    </source>
</evidence>
<evidence type="ECO:0000313" key="8">
    <source>
        <dbReference type="Proteomes" id="UP000017175"/>
    </source>
</evidence>
<keyword evidence="4" id="KW-0411">Iron-sulfur</keyword>
<dbReference type="GO" id="GO:0043436">
    <property type="term" value="P:oxoacid metabolic process"/>
    <property type="evidence" value="ECO:0007669"/>
    <property type="project" value="UniProtKB-ARBA"/>
</dbReference>
<evidence type="ECO:0000256" key="5">
    <source>
        <dbReference type="ARBA" id="ARBA00023239"/>
    </source>
</evidence>
<reference evidence="7 8" key="1">
    <citation type="journal article" date="2012" name="J. Bacteriol.">
        <title>Draft genome sequence of the cyanide-utilizing bacterium Pseudomonas fluorescens strain NCIMB 11764.</title>
        <authorList>
            <person name="Vilo C.A."/>
            <person name="Benedik M.J."/>
            <person name="Kunz D.A."/>
            <person name="Dong Q."/>
        </authorList>
    </citation>
    <scope>NUCLEOTIDE SEQUENCE [LARGE SCALE GENOMIC DNA]</scope>
    <source>
        <strain evidence="7 8">NCIMB 11764</strain>
    </source>
</reference>
<comment type="subunit">
    <text evidence="1">Heterodimer of LeuC and LeuD.</text>
</comment>
<dbReference type="InterPro" id="IPR001030">
    <property type="entry name" value="Acoase/IPM_deHydtase_lsu_aba"/>
</dbReference>
<proteinExistence type="predicted"/>
<dbReference type="PANTHER" id="PTHR43822:SF21">
    <property type="entry name" value="3-ISOPROPYLMALATE DEHYDRATASE LARGE SUBUNIT 1"/>
    <property type="match status" value="1"/>
</dbReference>
<dbReference type="PANTHER" id="PTHR43822">
    <property type="entry name" value="HOMOACONITASE, MITOCHONDRIAL-RELATED"/>
    <property type="match status" value="1"/>
</dbReference>
<dbReference type="InterPro" id="IPR036008">
    <property type="entry name" value="Aconitase_4Fe-4S_dom"/>
</dbReference>
<dbReference type="eggNOG" id="COG0065">
    <property type="taxonomic scope" value="Bacteria"/>
</dbReference>
<feature type="domain" description="Aconitase/3-isopropylmalate dehydratase large subunit alpha/beta/alpha" evidence="6">
    <location>
        <begin position="287"/>
        <end position="409"/>
    </location>
</feature>
<dbReference type="SUPFAM" id="SSF53732">
    <property type="entry name" value="Aconitase iron-sulfur domain"/>
    <property type="match status" value="1"/>
</dbReference>
<name>A0A0K1QTE5_PSEFL</name>
<evidence type="ECO:0000256" key="4">
    <source>
        <dbReference type="ARBA" id="ARBA00023014"/>
    </source>
</evidence>
<dbReference type="Gene3D" id="3.30.499.10">
    <property type="entry name" value="Aconitase, domain 3"/>
    <property type="match status" value="2"/>
</dbReference>
<dbReference type="GO" id="GO:0046872">
    <property type="term" value="F:metal ion binding"/>
    <property type="evidence" value="ECO:0007669"/>
    <property type="project" value="UniProtKB-KW"/>
</dbReference>
<keyword evidence="3" id="KW-0408">Iron</keyword>
<feature type="domain" description="Aconitase/3-isopropylmalate dehydratase large subunit alpha/beta/alpha" evidence="6">
    <location>
        <begin position="89"/>
        <end position="277"/>
    </location>
</feature>
<evidence type="ECO:0000256" key="3">
    <source>
        <dbReference type="ARBA" id="ARBA00023004"/>
    </source>
</evidence>
<dbReference type="InterPro" id="IPR050067">
    <property type="entry name" value="IPM_dehydratase_rel_enz"/>
</dbReference>
<sequence length="418" mass="45195">MGYTMTEKILARTAGLAAVNAGDEVQVKPDFVLAYDFPGYTDRYFKEMESEFQVIQVKEPERFGVFIDHMVPAINPEEENFHKETRDWTTRNGVEVFERRGIGHQVAAEVGYAVPGALAVHFDPHISQLGTFGTLALGIHRNMLQAYVQDTVSLRVPETVRIDFIGHLQDGVMARDVLNHLVKTLGPSACQFCVMELGGRGLANLSVEGLQTITGLAMFTGAISAIVAPDAARLDYALPLARKVLEPVYSDPDARYQAIHTIDLSAIEPVIVIPPSSAGTRDLAEYIGMEVQVGYLGSCASGRLEDLRIAARILRGRTLAPGFTLYVVPTSQHIMAEAAREGLLTTLVEAGAFVSSPSCDYCYGRIGTMNAGQRAVSTGTLNVRGRMGSTDAEIYLCSAAAVAAAAIEGKVADPRHYL</sequence>
<dbReference type="GO" id="GO:0051536">
    <property type="term" value="F:iron-sulfur cluster binding"/>
    <property type="evidence" value="ECO:0007669"/>
    <property type="project" value="UniProtKB-KW"/>
</dbReference>
<keyword evidence="5" id="KW-0456">Lyase</keyword>
<dbReference type="Pfam" id="PF00330">
    <property type="entry name" value="Aconitase"/>
    <property type="match status" value="2"/>
</dbReference>
<accession>A0A0K1QTE5</accession>